<accession>A0A9P6XM04</accession>
<proteinExistence type="predicted"/>
<dbReference type="AlphaFoldDB" id="A0A9P6XM04"/>
<evidence type="ECO:0000313" key="1">
    <source>
        <dbReference type="EMBL" id="KAG1522813.1"/>
    </source>
</evidence>
<sequence>MGISTWVPVAFTATQVDHSMRSPSTVTRAWPSCGGVSVTLTVSPGLAGTPSSFIWTRSGRLPIASASCAFQPA</sequence>
<dbReference type="EMBL" id="JAANIU010022220">
    <property type="protein sequence ID" value="KAG1522813.1"/>
    <property type="molecule type" value="Genomic_DNA"/>
</dbReference>
<evidence type="ECO:0000313" key="2">
    <source>
        <dbReference type="Proteomes" id="UP000740926"/>
    </source>
</evidence>
<organism evidence="1 2">
    <name type="scientific">Rhizopus delemar</name>
    <dbReference type="NCBI Taxonomy" id="936053"/>
    <lineage>
        <taxon>Eukaryota</taxon>
        <taxon>Fungi</taxon>
        <taxon>Fungi incertae sedis</taxon>
        <taxon>Mucoromycota</taxon>
        <taxon>Mucoromycotina</taxon>
        <taxon>Mucoromycetes</taxon>
        <taxon>Mucorales</taxon>
        <taxon>Mucorineae</taxon>
        <taxon>Rhizopodaceae</taxon>
        <taxon>Rhizopus</taxon>
    </lineage>
</organism>
<protein>
    <submittedName>
        <fullName evidence="1">Uncharacterized protein</fullName>
    </submittedName>
</protein>
<comment type="caution">
    <text evidence="1">The sequence shown here is derived from an EMBL/GenBank/DDBJ whole genome shotgun (WGS) entry which is preliminary data.</text>
</comment>
<gene>
    <name evidence="1" type="ORF">G6F50_018660</name>
</gene>
<reference evidence="1 2" key="1">
    <citation type="journal article" date="2020" name="Microb. Genom.">
        <title>Genetic diversity of clinical and environmental Mucorales isolates obtained from an investigation of mucormycosis cases among solid organ transplant recipients.</title>
        <authorList>
            <person name="Nguyen M.H."/>
            <person name="Kaul D."/>
            <person name="Muto C."/>
            <person name="Cheng S.J."/>
            <person name="Richter R.A."/>
            <person name="Bruno V.M."/>
            <person name="Liu G."/>
            <person name="Beyhan S."/>
            <person name="Sundermann A.J."/>
            <person name="Mounaud S."/>
            <person name="Pasculle A.W."/>
            <person name="Nierman W.C."/>
            <person name="Driscoll E."/>
            <person name="Cumbie R."/>
            <person name="Clancy C.J."/>
            <person name="Dupont C.L."/>
        </authorList>
    </citation>
    <scope>NUCLEOTIDE SEQUENCE [LARGE SCALE GENOMIC DNA]</scope>
    <source>
        <strain evidence="1 2">GL24</strain>
    </source>
</reference>
<keyword evidence="2" id="KW-1185">Reference proteome</keyword>
<name>A0A9P6XM04_9FUNG</name>
<dbReference type="Proteomes" id="UP000740926">
    <property type="component" value="Unassembled WGS sequence"/>
</dbReference>